<organism evidence="7 8">
    <name type="scientific">Kordia aestuariivivens</name>
    <dbReference type="NCBI Taxonomy" id="2759037"/>
    <lineage>
        <taxon>Bacteria</taxon>
        <taxon>Pseudomonadati</taxon>
        <taxon>Bacteroidota</taxon>
        <taxon>Flavobacteriia</taxon>
        <taxon>Flavobacteriales</taxon>
        <taxon>Flavobacteriaceae</taxon>
        <taxon>Kordia</taxon>
    </lineage>
</organism>
<dbReference type="RefSeq" id="WP_187562692.1">
    <property type="nucleotide sequence ID" value="NZ_JACGWS010000007.1"/>
</dbReference>
<dbReference type="InterPro" id="IPR011990">
    <property type="entry name" value="TPR-like_helical_dom_sf"/>
</dbReference>
<keyword evidence="5" id="KW-1133">Transmembrane helix</keyword>
<name>A0ABR7QB78_9FLAO</name>
<keyword evidence="5" id="KW-0812">Transmembrane</keyword>
<protein>
    <submittedName>
        <fullName evidence="7">Helix-turn-helix domain-containing protein</fullName>
    </submittedName>
</protein>
<dbReference type="PANTHER" id="PTHR43280">
    <property type="entry name" value="ARAC-FAMILY TRANSCRIPTIONAL REGULATOR"/>
    <property type="match status" value="1"/>
</dbReference>
<feature type="transmembrane region" description="Helical" evidence="5">
    <location>
        <begin position="374"/>
        <end position="393"/>
    </location>
</feature>
<evidence type="ECO:0000256" key="1">
    <source>
        <dbReference type="ARBA" id="ARBA00023015"/>
    </source>
</evidence>
<dbReference type="SUPFAM" id="SSF46689">
    <property type="entry name" value="Homeodomain-like"/>
    <property type="match status" value="1"/>
</dbReference>
<dbReference type="InterPro" id="IPR018060">
    <property type="entry name" value="HTH_AraC"/>
</dbReference>
<dbReference type="SMART" id="SM00342">
    <property type="entry name" value="HTH_ARAC"/>
    <property type="match status" value="1"/>
</dbReference>
<comment type="caution">
    <text evidence="7">The sequence shown here is derived from an EMBL/GenBank/DDBJ whole genome shotgun (WGS) entry which is preliminary data.</text>
</comment>
<keyword evidence="8" id="KW-1185">Reference proteome</keyword>
<keyword evidence="5" id="KW-0472">Membrane</keyword>
<gene>
    <name evidence="7" type="ORF">H2O64_13300</name>
</gene>
<evidence type="ECO:0000256" key="5">
    <source>
        <dbReference type="SAM" id="Phobius"/>
    </source>
</evidence>
<keyword evidence="3" id="KW-0804">Transcription</keyword>
<dbReference type="SMART" id="SM00028">
    <property type="entry name" value="TPR"/>
    <property type="match status" value="3"/>
</dbReference>
<dbReference type="Gene3D" id="1.10.10.60">
    <property type="entry name" value="Homeodomain-like"/>
    <property type="match status" value="2"/>
</dbReference>
<dbReference type="Proteomes" id="UP000619238">
    <property type="component" value="Unassembled WGS sequence"/>
</dbReference>
<evidence type="ECO:0000313" key="8">
    <source>
        <dbReference type="Proteomes" id="UP000619238"/>
    </source>
</evidence>
<reference evidence="7 8" key="1">
    <citation type="submission" date="2020-07" db="EMBL/GenBank/DDBJ databases">
        <title>Description of Kordia aestuariivivens sp. nov., isolated from a tidal flat.</title>
        <authorList>
            <person name="Park S."/>
            <person name="Yoon J.-H."/>
        </authorList>
    </citation>
    <scope>NUCLEOTIDE SEQUENCE [LARGE SCALE GENOMIC DNA]</scope>
    <source>
        <strain evidence="7 8">YSTF-M3</strain>
    </source>
</reference>
<dbReference type="Gene3D" id="1.25.40.10">
    <property type="entry name" value="Tetratricopeptide repeat domain"/>
    <property type="match status" value="2"/>
</dbReference>
<keyword evidence="1" id="KW-0805">Transcription regulation</keyword>
<sequence length="554" mass="64903">MKLFLLSVCLFFVGITSYGQQKDALLDEVIALKKEVFKKDADLETVLVKIQEYLKKAKKSNRNELLGRAYYLLAVKNSDLEKKLQYIDSAIFYTKEIKGDSMFPMKAYFFKGSFLFNKNDYTSALNYYISAESLAKSKNNVEYQHHIKFNIANLNRRIGKYEEAIELFNECQLYEESKEKMNIGRYINILFQLSSIYCQTKQVDECTAINKQGIRLALENNSSLYNNFVVNEGINLNIKGNYKVSIDSIEKGVKHLRERHQVISYLYLAKSYDALGKKEKALYYFKSIDSSFNKTGSLFPPLLEAYEYLIKDVEEKNDLKSQLYYTQQIVKIGKVVNRDYKYLSNTIGKKYDFPRYAAKSDELIADLKRQRTQIILVSLLLVMLALGGLLYYYRLKKQYQKRYEAIINQSNIIVEEEITSKDIKQQPVVADIDEDVVQEILQELDKFEQEKDYLTNQISLKDVAKIINTNSKYLSKVINTYKDKNFTTYINDLRIDYLVDQIQHDPIYRKYTIRAIAEEGGFSNPESFFRAFQKRTGLKPSYFIKKVREDQHKK</sequence>
<evidence type="ECO:0000256" key="2">
    <source>
        <dbReference type="ARBA" id="ARBA00023125"/>
    </source>
</evidence>
<evidence type="ECO:0000256" key="4">
    <source>
        <dbReference type="SAM" id="Coils"/>
    </source>
</evidence>
<dbReference type="SUPFAM" id="SSF48452">
    <property type="entry name" value="TPR-like"/>
    <property type="match status" value="2"/>
</dbReference>
<dbReference type="Pfam" id="PF12833">
    <property type="entry name" value="HTH_18"/>
    <property type="match status" value="1"/>
</dbReference>
<feature type="domain" description="HTH araC/xylS-type" evidence="6">
    <location>
        <begin position="438"/>
        <end position="546"/>
    </location>
</feature>
<evidence type="ECO:0000256" key="3">
    <source>
        <dbReference type="ARBA" id="ARBA00023163"/>
    </source>
</evidence>
<feature type="coiled-coil region" evidence="4">
    <location>
        <begin position="430"/>
        <end position="457"/>
    </location>
</feature>
<dbReference type="PROSITE" id="PS01124">
    <property type="entry name" value="HTH_ARAC_FAMILY_2"/>
    <property type="match status" value="1"/>
</dbReference>
<keyword evidence="2" id="KW-0238">DNA-binding</keyword>
<keyword evidence="4" id="KW-0175">Coiled coil</keyword>
<dbReference type="PANTHER" id="PTHR43280:SF34">
    <property type="entry name" value="ARAC-FAMILY TRANSCRIPTIONAL REGULATOR"/>
    <property type="match status" value="1"/>
</dbReference>
<dbReference type="InterPro" id="IPR019734">
    <property type="entry name" value="TPR_rpt"/>
</dbReference>
<proteinExistence type="predicted"/>
<evidence type="ECO:0000313" key="7">
    <source>
        <dbReference type="EMBL" id="MBC8755648.1"/>
    </source>
</evidence>
<dbReference type="EMBL" id="JACGWS010000007">
    <property type="protein sequence ID" value="MBC8755648.1"/>
    <property type="molecule type" value="Genomic_DNA"/>
</dbReference>
<accession>A0ABR7QB78</accession>
<evidence type="ECO:0000259" key="6">
    <source>
        <dbReference type="PROSITE" id="PS01124"/>
    </source>
</evidence>
<dbReference type="InterPro" id="IPR009057">
    <property type="entry name" value="Homeodomain-like_sf"/>
</dbReference>